<feature type="repeat" description="NHL" evidence="3">
    <location>
        <begin position="853"/>
        <end position="896"/>
    </location>
</feature>
<dbReference type="PROSITE" id="PS51125">
    <property type="entry name" value="NHL"/>
    <property type="match status" value="5"/>
</dbReference>
<dbReference type="PANTHER" id="PTHR24104:SF41">
    <property type="entry name" value="BRAIN TUMOR PROTEIN"/>
    <property type="match status" value="1"/>
</dbReference>
<dbReference type="Proteomes" id="UP000594454">
    <property type="component" value="Chromosome 3"/>
</dbReference>
<dbReference type="PROSITE" id="PS50119">
    <property type="entry name" value="ZF_BBOX"/>
    <property type="match status" value="2"/>
</dbReference>
<dbReference type="PANTHER" id="PTHR24104">
    <property type="entry name" value="E3 UBIQUITIN-PROTEIN LIGASE NHLRC1-RELATED"/>
    <property type="match status" value="1"/>
</dbReference>
<dbReference type="FunFam" id="2.120.10.30:FF:000031">
    <property type="entry name" value="B-box type zinc finger protein ncl-1"/>
    <property type="match status" value="1"/>
</dbReference>
<dbReference type="EMBL" id="LR899011">
    <property type="protein sequence ID" value="CAD7086211.1"/>
    <property type="molecule type" value="Genomic_DNA"/>
</dbReference>
<dbReference type="CDD" id="cd19798">
    <property type="entry name" value="Bbox2_BRAT-like"/>
    <property type="match status" value="1"/>
</dbReference>
<keyword evidence="4" id="KW-0175">Coiled coil</keyword>
<feature type="compositionally biased region" description="Polar residues" evidence="5">
    <location>
        <begin position="17"/>
        <end position="39"/>
    </location>
</feature>
<dbReference type="CDD" id="cd20482">
    <property type="entry name" value="CC_brat-like"/>
    <property type="match status" value="1"/>
</dbReference>
<reference evidence="7 8" key="1">
    <citation type="submission" date="2020-11" db="EMBL/GenBank/DDBJ databases">
        <authorList>
            <person name="Wallbank WR R."/>
            <person name="Pardo Diaz C."/>
            <person name="Kozak K."/>
            <person name="Martin S."/>
            <person name="Jiggins C."/>
            <person name="Moest M."/>
            <person name="Warren A I."/>
            <person name="Generalovic N T."/>
            <person name="Byers J.R.P. K."/>
            <person name="Montejo-Kovacevich G."/>
            <person name="Yen C E."/>
        </authorList>
    </citation>
    <scope>NUCLEOTIDE SEQUENCE [LARGE SCALE GENOMIC DNA]</scope>
</reference>
<accession>A0A7R8USG6</accession>
<evidence type="ECO:0000256" key="5">
    <source>
        <dbReference type="SAM" id="MobiDB-lite"/>
    </source>
</evidence>
<gene>
    <name evidence="7" type="ORF">HERILL_LOCUS9003</name>
</gene>
<dbReference type="FunCoup" id="A0A7R8USG6">
    <property type="interactions" value="192"/>
</dbReference>
<keyword evidence="8" id="KW-1185">Reference proteome</keyword>
<organism evidence="7 8">
    <name type="scientific">Hermetia illucens</name>
    <name type="common">Black soldier fly</name>
    <dbReference type="NCBI Taxonomy" id="343691"/>
    <lineage>
        <taxon>Eukaryota</taxon>
        <taxon>Metazoa</taxon>
        <taxon>Ecdysozoa</taxon>
        <taxon>Arthropoda</taxon>
        <taxon>Hexapoda</taxon>
        <taxon>Insecta</taxon>
        <taxon>Pterygota</taxon>
        <taxon>Neoptera</taxon>
        <taxon>Endopterygota</taxon>
        <taxon>Diptera</taxon>
        <taxon>Brachycera</taxon>
        <taxon>Stratiomyomorpha</taxon>
        <taxon>Stratiomyidae</taxon>
        <taxon>Hermetiinae</taxon>
        <taxon>Hermetia</taxon>
    </lineage>
</organism>
<feature type="domain" description="B box-type" evidence="6">
    <location>
        <begin position="279"/>
        <end position="312"/>
    </location>
</feature>
<evidence type="ECO:0000256" key="1">
    <source>
        <dbReference type="ARBA" id="ARBA00022737"/>
    </source>
</evidence>
<evidence type="ECO:0000256" key="4">
    <source>
        <dbReference type="SAM" id="Coils"/>
    </source>
</evidence>
<dbReference type="InterPro" id="IPR000315">
    <property type="entry name" value="Znf_B-box"/>
</dbReference>
<feature type="region of interest" description="Disordered" evidence="5">
    <location>
        <begin position="55"/>
        <end position="97"/>
    </location>
</feature>
<name>A0A7R8USG6_HERIL</name>
<dbReference type="Gene3D" id="3.30.160.60">
    <property type="entry name" value="Classic Zinc Finger"/>
    <property type="match status" value="1"/>
</dbReference>
<keyword evidence="2" id="KW-0863">Zinc-finger</keyword>
<dbReference type="SUPFAM" id="SSF57845">
    <property type="entry name" value="B-box zinc-binding domain"/>
    <property type="match status" value="1"/>
</dbReference>
<evidence type="ECO:0000313" key="7">
    <source>
        <dbReference type="EMBL" id="CAD7086211.1"/>
    </source>
</evidence>
<dbReference type="GO" id="GO:0003730">
    <property type="term" value="F:mRNA 3'-UTR binding"/>
    <property type="evidence" value="ECO:0007669"/>
    <property type="project" value="TreeGrafter"/>
</dbReference>
<proteinExistence type="predicted"/>
<dbReference type="CDD" id="cd14959">
    <property type="entry name" value="NHL_brat_like"/>
    <property type="match status" value="1"/>
</dbReference>
<keyword evidence="2" id="KW-0862">Zinc</keyword>
<dbReference type="SMART" id="SM00336">
    <property type="entry name" value="BBOX"/>
    <property type="match status" value="2"/>
</dbReference>
<feature type="region of interest" description="Disordered" evidence="5">
    <location>
        <begin position="1"/>
        <end position="39"/>
    </location>
</feature>
<dbReference type="SUPFAM" id="SSF101898">
    <property type="entry name" value="NHL repeat"/>
    <property type="match status" value="1"/>
</dbReference>
<dbReference type="InterPro" id="IPR001258">
    <property type="entry name" value="NHL_repeat"/>
</dbReference>
<feature type="repeat" description="NHL" evidence="3">
    <location>
        <begin position="675"/>
        <end position="718"/>
    </location>
</feature>
<dbReference type="Pfam" id="PF00643">
    <property type="entry name" value="zf-B_box"/>
    <property type="match status" value="1"/>
</dbReference>
<evidence type="ECO:0000313" key="8">
    <source>
        <dbReference type="Proteomes" id="UP000594454"/>
    </source>
</evidence>
<dbReference type="InParanoid" id="A0A7R8USG6"/>
<dbReference type="InterPro" id="IPR050952">
    <property type="entry name" value="TRIM-NHL_E3_ligases"/>
</dbReference>
<dbReference type="Gene3D" id="2.120.10.30">
    <property type="entry name" value="TolB, C-terminal domain"/>
    <property type="match status" value="1"/>
</dbReference>
<protein>
    <recommendedName>
        <fullName evidence="6">B box-type domain-containing protein</fullName>
    </recommendedName>
</protein>
<feature type="repeat" description="NHL" evidence="3">
    <location>
        <begin position="768"/>
        <end position="809"/>
    </location>
</feature>
<keyword evidence="1" id="KW-0677">Repeat</keyword>
<sequence>MATSPTPSLESLPGANSIGSFEQNDYLSDSPLTLSGSSPPVDSAICDDFSSTGGLTTSSLESHQATSSSASSSSSSSSASSTSSTSGNGPGGGPSPNGAGPIRCTACKSKQSDAIAKCIDCVNYLCSNCVSAHEFMNCFDGHSVFRINSFGSITTTLNSSYLDHLVDSSTLSLLRHQQTQHSHNPPPQSQLSKLIMMNAFDGQSQQQQQSQRFNMKDDSLGGKLTMSSLLNGPTNLSNDMLITSTSSSTTNSPPITLTPNGLNGGGIGVVNVGGNKTSSSQYFCTRHKNELLKFFCRTCSVTVCKDCIVIDHPAGMHECEYVQDATPKQIESLLQIVADVRSKAADLRTMLKNAEHNAARIQVQYHKAQNEINETYQFFRSMIDERKQELLKELESFYTAKNMSHNVLLTKTQEHIDKVLQSCECVDRITKHAGLAETIMLRKLMENKQQSFVQYIQELQSTNELEFASNYQAIQVGVRTTFGYIRSSADITTTKQPPIARPNSNALTNGVSPTGSNGSLNAPLNPVVGSNLTNGSVCPPSLLDRPFSATITNSANTNGGIIGAPASSFDTNIISKRFNSANSLGPFVGDVNLQVNPYEKWSNGGNDSIFNGLSDQYTIPLSTTNGVGNGGNNGGIINGNNNGQSDSMIDLTSKLLSTTIFPPKSQIKRQKMIYHCKFGEFGVMEGQFTEPSGVAVNAQNDIIVADTNNHRIQIFDKEGRFKFQFGECGKRDGQLLYPNRVAVVRNSGDIIVTERSPTHQIQIYNQYGQFVRKFGANILQHPRGVTVDNKGRIIVVECKVMRVIIFDQNGNVLQKFGCSKHLEFPNGVVVNDKQEIFISDNRAHCVKVFNYEGTYLRQIGGEGITNYPIGVGINTAGEILIADNHNNFNLTIFTQDGQLVSALESKVKHAQCFDVALMDDGSVVLASKDYRLYIYRYVQVPPIGL</sequence>
<keyword evidence="2" id="KW-0479">Metal-binding</keyword>
<feature type="compositionally biased region" description="Low complexity" evidence="5">
    <location>
        <begin position="55"/>
        <end position="87"/>
    </location>
</feature>
<evidence type="ECO:0000256" key="3">
    <source>
        <dbReference type="PROSITE-ProRule" id="PRU00504"/>
    </source>
</evidence>
<dbReference type="GO" id="GO:0008270">
    <property type="term" value="F:zinc ion binding"/>
    <property type="evidence" value="ECO:0007669"/>
    <property type="project" value="UniProtKB-KW"/>
</dbReference>
<feature type="domain" description="B box-type" evidence="6">
    <location>
        <begin position="99"/>
        <end position="147"/>
    </location>
</feature>
<dbReference type="OrthoDB" id="342730at2759"/>
<dbReference type="AlphaFoldDB" id="A0A7R8USG6"/>
<feature type="repeat" description="NHL" evidence="3">
    <location>
        <begin position="810"/>
        <end position="852"/>
    </location>
</feature>
<feature type="coiled-coil region" evidence="4">
    <location>
        <begin position="337"/>
        <end position="371"/>
    </location>
</feature>
<dbReference type="InterPro" id="IPR011042">
    <property type="entry name" value="6-blade_b-propeller_TolB-like"/>
</dbReference>
<evidence type="ECO:0000259" key="6">
    <source>
        <dbReference type="PROSITE" id="PS50119"/>
    </source>
</evidence>
<feature type="repeat" description="NHL" evidence="3">
    <location>
        <begin position="722"/>
        <end position="767"/>
    </location>
</feature>
<dbReference type="OMA" id="LHDCAHI"/>
<evidence type="ECO:0000256" key="2">
    <source>
        <dbReference type="PROSITE-ProRule" id="PRU00024"/>
    </source>
</evidence>
<dbReference type="CDD" id="cd19813">
    <property type="entry name" value="Bbox1_BRAT-like"/>
    <property type="match status" value="1"/>
</dbReference>
<dbReference type="Pfam" id="PF01436">
    <property type="entry name" value="NHL"/>
    <property type="match status" value="4"/>
</dbReference>